<dbReference type="InterPro" id="IPR036388">
    <property type="entry name" value="WH-like_DNA-bd_sf"/>
</dbReference>
<dbReference type="SUPFAM" id="SSF55073">
    <property type="entry name" value="Nucleotide cyclase"/>
    <property type="match status" value="1"/>
</dbReference>
<feature type="region of interest" description="Disordered" evidence="6">
    <location>
        <begin position="253"/>
        <end position="288"/>
    </location>
</feature>
<dbReference type="AlphaFoldDB" id="A0A9W6P6V6"/>
<dbReference type="PROSITE" id="PS51755">
    <property type="entry name" value="OMPR_PHOB"/>
    <property type="match status" value="1"/>
</dbReference>
<dbReference type="Gene3D" id="1.25.40.10">
    <property type="entry name" value="Tetratricopeptide repeat domain"/>
    <property type="match status" value="1"/>
</dbReference>
<dbReference type="InterPro" id="IPR029787">
    <property type="entry name" value="Nucleotide_cyclase"/>
</dbReference>
<dbReference type="InterPro" id="IPR011990">
    <property type="entry name" value="TPR-like_helical_dom_sf"/>
</dbReference>
<dbReference type="FunFam" id="1.25.40.10:FF:000222">
    <property type="entry name" value="SARP family transcriptional regulator"/>
    <property type="match status" value="1"/>
</dbReference>
<dbReference type="SMART" id="SM00862">
    <property type="entry name" value="Trans_reg_C"/>
    <property type="match status" value="1"/>
</dbReference>
<sequence length="712" mass="75905">MQFHLLGPLEVIDDSHPVPLRGVKQRAALGFLLLHANQVVAASRLLRALWQHDTPPTARKMLQNAVTDIRRLLVTDTAGTPSAALLTHAPGYLLHVDADSIDLRRFELLTAKGRRDLAAGAWQPAAAALREALGLWRGEALADLVEKGIRWPELAAVQEQRLAALEDCFDAELACGHHREIVGELETLAETEPPRERLHGQLMVALYRSGRQSDALGVYRRTHSALVDDLGIEPGRELRELHRMILDHDQALDLPPGSRSVTVQTPPSSGAPCIAAETGPGTDGQPPRRTRLSALLVTTRMSTGTGTDADSETVFDRAVATTCAEIDRCGGTVAGTVGSMVLGLFGLPPNGEAGGAERAVHAALAIRERFGQDARAGVAVRAAVSTGDVVLFARPDDTAPPRALAAEVIDGCVRLLAFAPAGGVLVCDSTNEDSRGVILYSAERAPAGGWEPLGVLPEEHDTGPEPVVDHDLGVLRGLLERVRRRNRPHLVTLLAEPGSPRAAGLLMGLQETVQSYPTVVRLLGGGASPADGAAGATALAVIVRSYSGVLDSDSDSVAEGKLTESVQRLVGAGDLAAWMIVHLLPLLLRDEGSAETLKAVRWLLEEIAAQRPLIVVVEDLHRADEALVEFIGGLVEQISPVPLLVIAMAHPDLLHNRPAWGKGTFDSTIITLDARADPSDHQPESRHHRPAFSATRAPTGPIMGWSRAAVHR</sequence>
<gene>
    <name evidence="8" type="ORF">Nans01_25100</name>
</gene>
<name>A0A9W6P6V6_9ACTN</name>
<dbReference type="GO" id="GO:0000160">
    <property type="term" value="P:phosphorelay signal transduction system"/>
    <property type="evidence" value="ECO:0007669"/>
    <property type="project" value="InterPro"/>
</dbReference>
<dbReference type="SMART" id="SM01043">
    <property type="entry name" value="BTAD"/>
    <property type="match status" value="1"/>
</dbReference>
<dbReference type="PANTHER" id="PTHR35807">
    <property type="entry name" value="TRANSCRIPTIONAL REGULATOR REDD-RELATED"/>
    <property type="match status" value="1"/>
</dbReference>
<protein>
    <recommendedName>
        <fullName evidence="7">OmpR/PhoB-type domain-containing protein</fullName>
    </recommendedName>
</protein>
<keyword evidence="3 5" id="KW-0238">DNA-binding</keyword>
<dbReference type="InterPro" id="IPR016032">
    <property type="entry name" value="Sig_transdc_resp-reg_C-effctor"/>
</dbReference>
<evidence type="ECO:0000256" key="5">
    <source>
        <dbReference type="PROSITE-ProRule" id="PRU01091"/>
    </source>
</evidence>
<keyword evidence="2" id="KW-0805">Transcription regulation</keyword>
<comment type="caution">
    <text evidence="8">The sequence shown here is derived from an EMBL/GenBank/DDBJ whole genome shotgun (WGS) entry which is preliminary data.</text>
</comment>
<dbReference type="Gene3D" id="1.10.10.10">
    <property type="entry name" value="Winged helix-like DNA-binding domain superfamily/Winged helix DNA-binding domain"/>
    <property type="match status" value="1"/>
</dbReference>
<proteinExistence type="inferred from homology"/>
<evidence type="ECO:0000256" key="6">
    <source>
        <dbReference type="SAM" id="MobiDB-lite"/>
    </source>
</evidence>
<evidence type="ECO:0000313" key="8">
    <source>
        <dbReference type="EMBL" id="GLU48159.1"/>
    </source>
</evidence>
<dbReference type="SUPFAM" id="SSF48452">
    <property type="entry name" value="TPR-like"/>
    <property type="match status" value="1"/>
</dbReference>
<dbReference type="EMBL" id="BSQG01000004">
    <property type="protein sequence ID" value="GLU48159.1"/>
    <property type="molecule type" value="Genomic_DNA"/>
</dbReference>
<evidence type="ECO:0000259" key="7">
    <source>
        <dbReference type="PROSITE" id="PS51755"/>
    </source>
</evidence>
<dbReference type="Gene3D" id="3.30.70.1230">
    <property type="entry name" value="Nucleotide cyclase"/>
    <property type="match status" value="1"/>
</dbReference>
<evidence type="ECO:0000256" key="1">
    <source>
        <dbReference type="ARBA" id="ARBA00005820"/>
    </source>
</evidence>
<dbReference type="RefSeq" id="WP_285759583.1">
    <property type="nucleotide sequence ID" value="NZ_BSQG01000004.1"/>
</dbReference>
<evidence type="ECO:0000313" key="9">
    <source>
        <dbReference type="Proteomes" id="UP001165092"/>
    </source>
</evidence>
<reference evidence="8" key="1">
    <citation type="submission" date="2023-02" db="EMBL/GenBank/DDBJ databases">
        <title>Nocardiopsis ansamitocini NBRC 112285.</title>
        <authorList>
            <person name="Ichikawa N."/>
            <person name="Sato H."/>
            <person name="Tonouchi N."/>
        </authorList>
    </citation>
    <scope>NUCLEOTIDE SEQUENCE</scope>
    <source>
        <strain evidence="8">NBRC 112285</strain>
    </source>
</reference>
<dbReference type="GO" id="GO:0003677">
    <property type="term" value="F:DNA binding"/>
    <property type="evidence" value="ECO:0007669"/>
    <property type="project" value="UniProtKB-UniRule"/>
</dbReference>
<feature type="compositionally biased region" description="Basic and acidic residues" evidence="6">
    <location>
        <begin position="676"/>
        <end position="685"/>
    </location>
</feature>
<feature type="DNA-binding region" description="OmpR/PhoB-type" evidence="5">
    <location>
        <begin position="1"/>
        <end position="96"/>
    </location>
</feature>
<comment type="similarity">
    <text evidence="1">Belongs to the AfsR/DnrI/RedD regulatory family.</text>
</comment>
<evidence type="ECO:0000256" key="4">
    <source>
        <dbReference type="ARBA" id="ARBA00023163"/>
    </source>
</evidence>
<dbReference type="SUPFAM" id="SSF46894">
    <property type="entry name" value="C-terminal effector domain of the bipartite response regulators"/>
    <property type="match status" value="1"/>
</dbReference>
<evidence type="ECO:0000256" key="3">
    <source>
        <dbReference type="ARBA" id="ARBA00023125"/>
    </source>
</evidence>
<keyword evidence="9" id="KW-1185">Reference proteome</keyword>
<dbReference type="InterPro" id="IPR001867">
    <property type="entry name" value="OmpR/PhoB-type_DNA-bd"/>
</dbReference>
<feature type="region of interest" description="Disordered" evidence="6">
    <location>
        <begin position="676"/>
        <end position="700"/>
    </location>
</feature>
<evidence type="ECO:0000256" key="2">
    <source>
        <dbReference type="ARBA" id="ARBA00023015"/>
    </source>
</evidence>
<dbReference type="InterPro" id="IPR005158">
    <property type="entry name" value="BTAD"/>
</dbReference>
<dbReference type="Pfam" id="PF03704">
    <property type="entry name" value="BTAD"/>
    <property type="match status" value="1"/>
</dbReference>
<organism evidence="8 9">
    <name type="scientific">Nocardiopsis ansamitocini</name>
    <dbReference type="NCBI Taxonomy" id="1670832"/>
    <lineage>
        <taxon>Bacteria</taxon>
        <taxon>Bacillati</taxon>
        <taxon>Actinomycetota</taxon>
        <taxon>Actinomycetes</taxon>
        <taxon>Streptosporangiales</taxon>
        <taxon>Nocardiopsidaceae</taxon>
        <taxon>Nocardiopsis</taxon>
    </lineage>
</organism>
<dbReference type="PANTHER" id="PTHR35807:SF1">
    <property type="entry name" value="TRANSCRIPTIONAL REGULATOR REDD"/>
    <property type="match status" value="1"/>
</dbReference>
<dbReference type="Proteomes" id="UP001165092">
    <property type="component" value="Unassembled WGS sequence"/>
</dbReference>
<dbReference type="GO" id="GO:0006355">
    <property type="term" value="P:regulation of DNA-templated transcription"/>
    <property type="evidence" value="ECO:0007669"/>
    <property type="project" value="InterPro"/>
</dbReference>
<dbReference type="InterPro" id="IPR051677">
    <property type="entry name" value="AfsR-DnrI-RedD_regulator"/>
</dbReference>
<dbReference type="CDD" id="cd15831">
    <property type="entry name" value="BTAD"/>
    <property type="match status" value="1"/>
</dbReference>
<accession>A0A9W6P6V6</accession>
<feature type="compositionally biased region" description="Polar residues" evidence="6">
    <location>
        <begin position="259"/>
        <end position="268"/>
    </location>
</feature>
<feature type="domain" description="OmpR/PhoB-type" evidence="7">
    <location>
        <begin position="1"/>
        <end position="96"/>
    </location>
</feature>
<keyword evidence="4" id="KW-0804">Transcription</keyword>